<name>A0ACA9QY63_9GLOM</name>
<evidence type="ECO:0000313" key="1">
    <source>
        <dbReference type="EMBL" id="CAG8768656.1"/>
    </source>
</evidence>
<protein>
    <submittedName>
        <fullName evidence="1">745_t:CDS:1</fullName>
    </submittedName>
</protein>
<proteinExistence type="predicted"/>
<gene>
    <name evidence="1" type="ORF">ACOLOM_LOCUS13626</name>
</gene>
<dbReference type="EMBL" id="CAJVPT010063448">
    <property type="protein sequence ID" value="CAG8768656.1"/>
    <property type="molecule type" value="Genomic_DNA"/>
</dbReference>
<keyword evidence="2" id="KW-1185">Reference proteome</keyword>
<dbReference type="Proteomes" id="UP000789525">
    <property type="component" value="Unassembled WGS sequence"/>
</dbReference>
<feature type="non-terminal residue" evidence="1">
    <location>
        <position position="1"/>
    </location>
</feature>
<reference evidence="1" key="1">
    <citation type="submission" date="2021-06" db="EMBL/GenBank/DDBJ databases">
        <authorList>
            <person name="Kallberg Y."/>
            <person name="Tangrot J."/>
            <person name="Rosling A."/>
        </authorList>
    </citation>
    <scope>NUCLEOTIDE SEQUENCE</scope>
    <source>
        <strain evidence="1">CL356</strain>
    </source>
</reference>
<evidence type="ECO:0000313" key="2">
    <source>
        <dbReference type="Proteomes" id="UP000789525"/>
    </source>
</evidence>
<comment type="caution">
    <text evidence="1">The sequence shown here is derived from an EMBL/GenBank/DDBJ whole genome shotgun (WGS) entry which is preliminary data.</text>
</comment>
<sequence>TWLSTYSGRRHLSTPDPISPRLFTDMKGEAQSSTSQKHAIAGFNTGFKYNQEIPGHLAPRHLRVLRYFDSLTFLPHFPGTSINKGDVKIFHVESLVNTPRGKWFVSPLPSSFAEDVLTRDCHFVNVTALYFSSTNQSNPTCTRRIPWLDS</sequence>
<accession>A0ACA9QY63</accession>
<organism evidence="1 2">
    <name type="scientific">Acaulospora colombiana</name>
    <dbReference type="NCBI Taxonomy" id="27376"/>
    <lineage>
        <taxon>Eukaryota</taxon>
        <taxon>Fungi</taxon>
        <taxon>Fungi incertae sedis</taxon>
        <taxon>Mucoromycota</taxon>
        <taxon>Glomeromycotina</taxon>
        <taxon>Glomeromycetes</taxon>
        <taxon>Diversisporales</taxon>
        <taxon>Acaulosporaceae</taxon>
        <taxon>Acaulospora</taxon>
    </lineage>
</organism>